<dbReference type="AlphaFoldDB" id="A0A0A9FAL0"/>
<proteinExistence type="predicted"/>
<dbReference type="EMBL" id="GBRH01190745">
    <property type="protein sequence ID" value="JAE07151.1"/>
    <property type="molecule type" value="Transcribed_RNA"/>
</dbReference>
<reference evidence="1" key="2">
    <citation type="journal article" date="2015" name="Data Brief">
        <title>Shoot transcriptome of the giant reed, Arundo donax.</title>
        <authorList>
            <person name="Barrero R.A."/>
            <person name="Guerrero F.D."/>
            <person name="Moolhuijzen P."/>
            <person name="Goolsby J.A."/>
            <person name="Tidwell J."/>
            <person name="Bellgard S.E."/>
            <person name="Bellgard M.I."/>
        </authorList>
    </citation>
    <scope>NUCLEOTIDE SEQUENCE</scope>
    <source>
        <tissue evidence="1">Shoot tissue taken approximately 20 cm above the soil surface</tissue>
    </source>
</reference>
<sequence>MRCMMSSWRTDSINVMCTKF</sequence>
<accession>A0A0A9FAL0</accession>
<protein>
    <submittedName>
        <fullName evidence="1">Uncharacterized protein</fullName>
    </submittedName>
</protein>
<name>A0A0A9FAL0_ARUDO</name>
<evidence type="ECO:0000313" key="1">
    <source>
        <dbReference type="EMBL" id="JAE07151.1"/>
    </source>
</evidence>
<organism evidence="1">
    <name type="scientific">Arundo donax</name>
    <name type="common">Giant reed</name>
    <name type="synonym">Donax arundinaceus</name>
    <dbReference type="NCBI Taxonomy" id="35708"/>
    <lineage>
        <taxon>Eukaryota</taxon>
        <taxon>Viridiplantae</taxon>
        <taxon>Streptophyta</taxon>
        <taxon>Embryophyta</taxon>
        <taxon>Tracheophyta</taxon>
        <taxon>Spermatophyta</taxon>
        <taxon>Magnoliopsida</taxon>
        <taxon>Liliopsida</taxon>
        <taxon>Poales</taxon>
        <taxon>Poaceae</taxon>
        <taxon>PACMAD clade</taxon>
        <taxon>Arundinoideae</taxon>
        <taxon>Arundineae</taxon>
        <taxon>Arundo</taxon>
    </lineage>
</organism>
<reference evidence="1" key="1">
    <citation type="submission" date="2014-09" db="EMBL/GenBank/DDBJ databases">
        <authorList>
            <person name="Magalhaes I.L.F."/>
            <person name="Oliveira U."/>
            <person name="Santos F.R."/>
            <person name="Vidigal T.H.D.A."/>
            <person name="Brescovit A.D."/>
            <person name="Santos A.J."/>
        </authorList>
    </citation>
    <scope>NUCLEOTIDE SEQUENCE</scope>
    <source>
        <tissue evidence="1">Shoot tissue taken approximately 20 cm above the soil surface</tissue>
    </source>
</reference>